<dbReference type="AlphaFoldDB" id="A0A5C6MSV7"/>
<evidence type="ECO:0000256" key="1">
    <source>
        <dbReference type="SAM" id="MobiDB-lite"/>
    </source>
</evidence>
<evidence type="ECO:0000313" key="2">
    <source>
        <dbReference type="EMBL" id="TWW57915.1"/>
    </source>
</evidence>
<proteinExistence type="predicted"/>
<evidence type="ECO:0000313" key="3">
    <source>
        <dbReference type="Proteomes" id="UP000324091"/>
    </source>
</evidence>
<gene>
    <name evidence="2" type="ORF">D4764_07G0006340</name>
</gene>
<keyword evidence="3" id="KW-1185">Reference proteome</keyword>
<reference evidence="2 3" key="1">
    <citation type="submission" date="2019-04" db="EMBL/GenBank/DDBJ databases">
        <title>Chromosome genome assembly for Takifugu flavidus.</title>
        <authorList>
            <person name="Xiao S."/>
        </authorList>
    </citation>
    <scope>NUCLEOTIDE SEQUENCE [LARGE SCALE GENOMIC DNA]</scope>
    <source>
        <strain evidence="2">HTHZ2018</strain>
        <tissue evidence="2">Muscle</tissue>
    </source>
</reference>
<name>A0A5C6MSV7_9TELE</name>
<dbReference type="Proteomes" id="UP000324091">
    <property type="component" value="Chromosome 7"/>
</dbReference>
<accession>A0A5C6MSV7</accession>
<organism evidence="2 3">
    <name type="scientific">Takifugu flavidus</name>
    <name type="common">sansaifugu</name>
    <dbReference type="NCBI Taxonomy" id="433684"/>
    <lineage>
        <taxon>Eukaryota</taxon>
        <taxon>Metazoa</taxon>
        <taxon>Chordata</taxon>
        <taxon>Craniata</taxon>
        <taxon>Vertebrata</taxon>
        <taxon>Euteleostomi</taxon>
        <taxon>Actinopterygii</taxon>
        <taxon>Neopterygii</taxon>
        <taxon>Teleostei</taxon>
        <taxon>Neoteleostei</taxon>
        <taxon>Acanthomorphata</taxon>
        <taxon>Eupercaria</taxon>
        <taxon>Tetraodontiformes</taxon>
        <taxon>Tetradontoidea</taxon>
        <taxon>Tetraodontidae</taxon>
        <taxon>Takifugu</taxon>
    </lineage>
</organism>
<dbReference type="EMBL" id="RHFK02000020">
    <property type="protein sequence ID" value="TWW57915.1"/>
    <property type="molecule type" value="Genomic_DNA"/>
</dbReference>
<feature type="region of interest" description="Disordered" evidence="1">
    <location>
        <begin position="1"/>
        <end position="52"/>
    </location>
</feature>
<comment type="caution">
    <text evidence="2">The sequence shown here is derived from an EMBL/GenBank/DDBJ whole genome shotgun (WGS) entry which is preliminary data.</text>
</comment>
<protein>
    <submittedName>
        <fullName evidence="2">Uncharacterized protein</fullName>
    </submittedName>
</protein>
<sequence>MALESSQRLGRQMGNKEEEEEGNTSQINSSGLLRDKAAVRNKPSPFTPTHPEIVAHTEVYLLNGKLPTAGVEAQWGSDRRSSCQSSPGLPHKTLAMGLMSPAPIDRSLWQVGW</sequence>